<dbReference type="Gene3D" id="3.20.20.140">
    <property type="entry name" value="Metal-dependent hydrolases"/>
    <property type="match status" value="1"/>
</dbReference>
<gene>
    <name evidence="5" type="ORF">NM06_10685</name>
</gene>
<feature type="binding site" evidence="4">
    <location>
        <position position="130"/>
    </location>
    <ligand>
        <name>a divalent metal cation</name>
        <dbReference type="ChEBI" id="CHEBI:60240"/>
        <label>2</label>
    </ligand>
</feature>
<dbReference type="AlphaFoldDB" id="A0A0A5JL27"/>
<dbReference type="SUPFAM" id="SSF51556">
    <property type="entry name" value="Metallo-dependent hydrolases"/>
    <property type="match status" value="1"/>
</dbReference>
<comment type="similarity">
    <text evidence="1">Belongs to the metallo-dependent hydrolases superfamily. TatD-type hydrolase family.</text>
</comment>
<dbReference type="GO" id="GO:0016788">
    <property type="term" value="F:hydrolase activity, acting on ester bonds"/>
    <property type="evidence" value="ECO:0007669"/>
    <property type="project" value="InterPro"/>
</dbReference>
<organism evidence="5 6">
    <name type="scientific">Photobacterium sp. (strain ATCC 43367)</name>
    <dbReference type="NCBI Taxonomy" id="379097"/>
    <lineage>
        <taxon>Bacteria</taxon>
        <taxon>Pseudomonadati</taxon>
        <taxon>Pseudomonadota</taxon>
        <taxon>Gammaproteobacteria</taxon>
        <taxon>Vibrionales</taxon>
        <taxon>Vibrionaceae</taxon>
        <taxon>Vibrio</taxon>
        <taxon>Vibrio oreintalis group</taxon>
    </lineage>
</organism>
<dbReference type="InterPro" id="IPR018228">
    <property type="entry name" value="DNase_TatD-rel_CS"/>
</dbReference>
<keyword evidence="3" id="KW-0378">Hydrolase</keyword>
<evidence type="ECO:0000256" key="1">
    <source>
        <dbReference type="ARBA" id="ARBA00009275"/>
    </source>
</evidence>
<evidence type="ECO:0000313" key="5">
    <source>
        <dbReference type="EMBL" id="KGY08638.1"/>
    </source>
</evidence>
<dbReference type="PANTHER" id="PTHR46124">
    <property type="entry name" value="D-AMINOACYL-TRNA DEACYLASE"/>
    <property type="match status" value="1"/>
</dbReference>
<dbReference type="InterPro" id="IPR032466">
    <property type="entry name" value="Metal_Hydrolase"/>
</dbReference>
<accession>A0A0A5JL27</accession>
<dbReference type="PROSITE" id="PS01091">
    <property type="entry name" value="TATD_3"/>
    <property type="match status" value="1"/>
</dbReference>
<feature type="binding site" evidence="4">
    <location>
        <position position="95"/>
    </location>
    <ligand>
        <name>a divalent metal cation</name>
        <dbReference type="ChEBI" id="CHEBI:60240"/>
        <label>1</label>
    </ligand>
</feature>
<protein>
    <submittedName>
        <fullName evidence="5">Deoxyribonuclease</fullName>
    </submittedName>
</protein>
<name>A0A0A5JL27_PHOS4</name>
<feature type="binding site" evidence="4">
    <location>
        <position position="9"/>
    </location>
    <ligand>
        <name>a divalent metal cation</name>
        <dbReference type="ChEBI" id="CHEBI:60240"/>
        <label>1</label>
    </ligand>
</feature>
<reference evidence="5 6" key="1">
    <citation type="submission" date="2014-10" db="EMBL/GenBank/DDBJ databases">
        <title>Genome sequencing of Vibrio sinaloensis T08.</title>
        <authorList>
            <person name="Chan K.-G."/>
            <person name="Mohamad N.I."/>
        </authorList>
    </citation>
    <scope>NUCLEOTIDE SEQUENCE [LARGE SCALE GENOMIC DNA]</scope>
    <source>
        <strain evidence="5 6">T08</strain>
    </source>
</reference>
<dbReference type="Proteomes" id="UP000030451">
    <property type="component" value="Unassembled WGS sequence"/>
</dbReference>
<dbReference type="PANTHER" id="PTHR46124:SF3">
    <property type="entry name" value="HYDROLASE"/>
    <property type="match status" value="1"/>
</dbReference>
<dbReference type="STRING" id="379097.SE23_11660"/>
<feature type="binding site" evidence="4">
    <location>
        <position position="204"/>
    </location>
    <ligand>
        <name>a divalent metal cation</name>
        <dbReference type="ChEBI" id="CHEBI:60240"/>
        <label>1</label>
    </ligand>
</feature>
<dbReference type="GO" id="GO:0046872">
    <property type="term" value="F:metal ion binding"/>
    <property type="evidence" value="ECO:0007669"/>
    <property type="project" value="UniProtKB-KW"/>
</dbReference>
<feature type="binding site" evidence="4">
    <location>
        <position position="154"/>
    </location>
    <ligand>
        <name>a divalent metal cation</name>
        <dbReference type="ChEBI" id="CHEBI:60240"/>
        <label>2</label>
    </ligand>
</feature>
<evidence type="ECO:0000256" key="4">
    <source>
        <dbReference type="PIRSR" id="PIRSR005902-1"/>
    </source>
</evidence>
<comment type="caution">
    <text evidence="5">The sequence shown here is derived from an EMBL/GenBank/DDBJ whole genome shotgun (WGS) entry which is preliminary data.</text>
</comment>
<evidence type="ECO:0000256" key="3">
    <source>
        <dbReference type="ARBA" id="ARBA00022801"/>
    </source>
</evidence>
<sequence>MRLFDTHCHFDFEPFADNFSDNLAQANQCGVERFVIPTVGPQNWQEVEALSSQFHGVYHALGLHPYFLTDESGDYLIELENRLRTRTEFCVAVGECGLDGLVNISAAEQEHIFIAQVKLATLFQLPLILHSRKTHNRTLQILKQCRFQFGGVLHGFSGSYQQAMQFIELGFYIGVGGVITYPRANKTRQTVAQLPVEKLVLETDAPDMPLNGHQGKANHPKMIGEIVSCLASLKGMSEQTIAENVWKNSNSAFGICE</sequence>
<dbReference type="EMBL" id="JRWP01000019">
    <property type="protein sequence ID" value="KGY08638.1"/>
    <property type="molecule type" value="Genomic_DNA"/>
</dbReference>
<dbReference type="PIRSF" id="PIRSF005902">
    <property type="entry name" value="DNase_TatD"/>
    <property type="match status" value="1"/>
</dbReference>
<dbReference type="InterPro" id="IPR001130">
    <property type="entry name" value="TatD-like"/>
</dbReference>
<dbReference type="CDD" id="cd01310">
    <property type="entry name" value="TatD_DNAse"/>
    <property type="match status" value="1"/>
</dbReference>
<dbReference type="PROSITE" id="PS01137">
    <property type="entry name" value="TATD_1"/>
    <property type="match status" value="1"/>
</dbReference>
<evidence type="ECO:0000256" key="2">
    <source>
        <dbReference type="ARBA" id="ARBA00022723"/>
    </source>
</evidence>
<proteinExistence type="inferred from homology"/>
<dbReference type="GO" id="GO:0005829">
    <property type="term" value="C:cytosol"/>
    <property type="evidence" value="ECO:0007669"/>
    <property type="project" value="TreeGrafter"/>
</dbReference>
<dbReference type="Pfam" id="PF01026">
    <property type="entry name" value="TatD_DNase"/>
    <property type="match status" value="1"/>
</dbReference>
<dbReference type="RefSeq" id="WP_005473513.1">
    <property type="nucleotide sequence ID" value="NZ_JRWP01000019.1"/>
</dbReference>
<feature type="binding site" evidence="4">
    <location>
        <position position="7"/>
    </location>
    <ligand>
        <name>a divalent metal cation</name>
        <dbReference type="ChEBI" id="CHEBI:60240"/>
        <label>1</label>
    </ligand>
</feature>
<evidence type="ECO:0000313" key="6">
    <source>
        <dbReference type="Proteomes" id="UP000030451"/>
    </source>
</evidence>
<dbReference type="OrthoDB" id="9810005at2"/>
<dbReference type="FunFam" id="3.20.20.140:FF:000005">
    <property type="entry name" value="TatD family hydrolase"/>
    <property type="match status" value="1"/>
</dbReference>
<keyword evidence="2 4" id="KW-0479">Metal-binding</keyword>